<accession>A0A5S5CXX9</accession>
<dbReference type="Pfam" id="PF02786">
    <property type="entry name" value="CPSase_L_D2"/>
    <property type="match status" value="1"/>
</dbReference>
<evidence type="ECO:0000259" key="11">
    <source>
        <dbReference type="PROSITE" id="PS50979"/>
    </source>
</evidence>
<dbReference type="InterPro" id="IPR005481">
    <property type="entry name" value="BC-like_N"/>
</dbReference>
<gene>
    <name evidence="12" type="ORF">BD833_106268</name>
</gene>
<dbReference type="InterPro" id="IPR050856">
    <property type="entry name" value="Biotin_carboxylase_complex"/>
</dbReference>
<dbReference type="RefSeq" id="WP_166533305.1">
    <property type="nucleotide sequence ID" value="NZ_VNHW01000006.1"/>
</dbReference>
<keyword evidence="13" id="KW-1185">Reference proteome</keyword>
<keyword evidence="4 8" id="KW-0547">Nucleotide-binding</keyword>
<comment type="caution">
    <text evidence="12">The sequence shown here is derived from an EMBL/GenBank/DDBJ whole genome shotgun (WGS) entry which is preliminary data.</text>
</comment>
<dbReference type="Pfam" id="PF00364">
    <property type="entry name" value="Biotin_lipoyl"/>
    <property type="match status" value="1"/>
</dbReference>
<dbReference type="InterPro" id="IPR000089">
    <property type="entry name" value="Biotin_lipoyl"/>
</dbReference>
<dbReference type="GO" id="GO:0046872">
    <property type="term" value="F:metal ion binding"/>
    <property type="evidence" value="ECO:0007669"/>
    <property type="project" value="InterPro"/>
</dbReference>
<evidence type="ECO:0000256" key="8">
    <source>
        <dbReference type="PROSITE-ProRule" id="PRU00409"/>
    </source>
</evidence>
<comment type="pathway">
    <text evidence="7">Amino-acid degradation; L-leucine degradation.</text>
</comment>
<name>A0A5S5CXX9_9ACTN</name>
<evidence type="ECO:0000259" key="10">
    <source>
        <dbReference type="PROSITE" id="PS50975"/>
    </source>
</evidence>
<evidence type="ECO:0000256" key="2">
    <source>
        <dbReference type="ARBA" id="ARBA00013263"/>
    </source>
</evidence>
<dbReference type="PANTHER" id="PTHR18866:SF33">
    <property type="entry name" value="METHYLCROTONOYL-COA CARBOXYLASE SUBUNIT ALPHA, MITOCHONDRIAL-RELATED"/>
    <property type="match status" value="1"/>
</dbReference>
<dbReference type="Proteomes" id="UP000322499">
    <property type="component" value="Unassembled WGS sequence"/>
</dbReference>
<keyword evidence="6" id="KW-0092">Biotin</keyword>
<dbReference type="SUPFAM" id="SSF56059">
    <property type="entry name" value="Glutathione synthetase ATP-binding domain-like"/>
    <property type="match status" value="1"/>
</dbReference>
<evidence type="ECO:0000313" key="12">
    <source>
        <dbReference type="EMBL" id="TYP87676.1"/>
    </source>
</evidence>
<organism evidence="12 13">
    <name type="scientific">Blastococcus xanthinilyticus</name>
    <dbReference type="NCBI Taxonomy" id="1564164"/>
    <lineage>
        <taxon>Bacteria</taxon>
        <taxon>Bacillati</taxon>
        <taxon>Actinomycetota</taxon>
        <taxon>Actinomycetes</taxon>
        <taxon>Geodermatophilales</taxon>
        <taxon>Geodermatophilaceae</taxon>
        <taxon>Blastococcus</taxon>
    </lineage>
</organism>
<dbReference type="SUPFAM" id="SSF52440">
    <property type="entry name" value="PreATP-grasp domain"/>
    <property type="match status" value="1"/>
</dbReference>
<dbReference type="AlphaFoldDB" id="A0A5S5CXX9"/>
<evidence type="ECO:0000313" key="13">
    <source>
        <dbReference type="Proteomes" id="UP000322499"/>
    </source>
</evidence>
<dbReference type="Pfam" id="PF02785">
    <property type="entry name" value="Biotin_carb_C"/>
    <property type="match status" value="1"/>
</dbReference>
<dbReference type="CDD" id="cd06850">
    <property type="entry name" value="biotinyl_domain"/>
    <property type="match status" value="1"/>
</dbReference>
<dbReference type="Pfam" id="PF21139">
    <property type="entry name" value="BT_MCC_alpha"/>
    <property type="match status" value="1"/>
</dbReference>
<protein>
    <recommendedName>
        <fullName evidence="2">biotin carboxylase</fullName>
        <ecNumber evidence="2">6.3.4.14</ecNumber>
    </recommendedName>
</protein>
<feature type="domain" description="Lipoyl-binding" evidence="9">
    <location>
        <begin position="578"/>
        <end position="656"/>
    </location>
</feature>
<dbReference type="SUPFAM" id="SSF51246">
    <property type="entry name" value="Rudiment single hybrid motif"/>
    <property type="match status" value="1"/>
</dbReference>
<dbReference type="Gene3D" id="3.30.470.20">
    <property type="entry name" value="ATP-grasp fold, B domain"/>
    <property type="match status" value="1"/>
</dbReference>
<dbReference type="SUPFAM" id="SSF51230">
    <property type="entry name" value="Single hybrid motif"/>
    <property type="match status" value="1"/>
</dbReference>
<dbReference type="InterPro" id="IPR016185">
    <property type="entry name" value="PreATP-grasp_dom_sf"/>
</dbReference>
<dbReference type="Gene3D" id="2.40.50.100">
    <property type="match status" value="1"/>
</dbReference>
<sequence>MFDTVLVANRGEIAVRVIRTLREMGIRSVAVHSDADAGALHTRLADVAVRLGPAPAVQSYLSIERVLAAAEQTGAQAIHPGYGFLSENVDFARACGDAGIVFIGPPVAAIEAMGDKIRAKRTVMAAGVPVVPGRSEPGMDDDAVAEAAVAAGFPVLLKPSAGGGGKGMRVVRSAGELAEAIAAARREARNSFGDDTLLVERYVGNSRHIEVQVLGDAHGSVIHLGERECSLQRRHQKVIEEAPSPLLDTSMRASMGRAAVEAAKAVGYTGAGTVEFIVDADSPRDFFFLEMNTRLQVEHPVTECITGLDLVEQQIRVAAGERLPIDQSDVSLDGHAIEARLYAEDPARGFLPQAGTVLGLVEPSGPGVRVDSSLAVGTVVGTDYDPMLAKVVAWGPDRETARARLVGALGRTAVLGVTTNAPFLRALLTDGDVVAGTLDTGLIERRGEELTAAEPVPWSVHAAAALALQLEAEPAGPVVDRFDVPDGWRLGEPAWTVRRLQAPGGEPVEVELRGRAAAAELRVAGGVVPSRAVRVGDDLLVTVGDSTVRYAVAHVGGSVWLAADGHVTELREQERLASAAAGSGAGDGVVTSPMPGTVTVVQAAVGDEVAAGTPLLVVEAMKMEHVLTAPVAGTVAELGVTAGQTVALDERVALVTPAAPAPEQQEN</sequence>
<dbReference type="InterPro" id="IPR011764">
    <property type="entry name" value="Biotin_carboxylation_dom"/>
</dbReference>
<feature type="domain" description="ATP-grasp" evidence="10">
    <location>
        <begin position="120"/>
        <end position="319"/>
    </location>
</feature>
<feature type="domain" description="Biotin carboxylation" evidence="11">
    <location>
        <begin position="1"/>
        <end position="448"/>
    </location>
</feature>
<dbReference type="Pfam" id="PF00289">
    <property type="entry name" value="Biotin_carb_N"/>
    <property type="match status" value="1"/>
</dbReference>
<dbReference type="PROSITE" id="PS00866">
    <property type="entry name" value="CPSASE_1"/>
    <property type="match status" value="1"/>
</dbReference>
<dbReference type="InterPro" id="IPR011054">
    <property type="entry name" value="Rudment_hybrid_motif"/>
</dbReference>
<dbReference type="Gene3D" id="3.30.700.40">
    <property type="match status" value="1"/>
</dbReference>
<keyword evidence="5 8" id="KW-0067">ATP-binding</keyword>
<dbReference type="InterPro" id="IPR048429">
    <property type="entry name" value="MCC_alpha_BT"/>
</dbReference>
<evidence type="ECO:0000256" key="5">
    <source>
        <dbReference type="ARBA" id="ARBA00022840"/>
    </source>
</evidence>
<evidence type="ECO:0000256" key="4">
    <source>
        <dbReference type="ARBA" id="ARBA00022741"/>
    </source>
</evidence>
<dbReference type="PROSITE" id="PS50975">
    <property type="entry name" value="ATP_GRASP"/>
    <property type="match status" value="1"/>
</dbReference>
<dbReference type="EC" id="6.3.4.14" evidence="2"/>
<comment type="cofactor">
    <cofactor evidence="1">
        <name>biotin</name>
        <dbReference type="ChEBI" id="CHEBI:57586"/>
    </cofactor>
</comment>
<dbReference type="InterPro" id="IPR005479">
    <property type="entry name" value="CPAse_ATP-bd"/>
</dbReference>
<dbReference type="PROSITE" id="PS00867">
    <property type="entry name" value="CPSASE_2"/>
    <property type="match status" value="1"/>
</dbReference>
<evidence type="ECO:0000256" key="7">
    <source>
        <dbReference type="ARBA" id="ARBA00046317"/>
    </source>
</evidence>
<dbReference type="FunFam" id="3.30.470.20:FF:000028">
    <property type="entry name" value="Methylcrotonoyl-CoA carboxylase subunit alpha, mitochondrial"/>
    <property type="match status" value="1"/>
</dbReference>
<dbReference type="FunFam" id="3.40.50.20:FF:000010">
    <property type="entry name" value="Propionyl-CoA carboxylase subunit alpha"/>
    <property type="match status" value="1"/>
</dbReference>
<proteinExistence type="predicted"/>
<keyword evidence="3" id="KW-0436">Ligase</keyword>
<dbReference type="GO" id="GO:0005524">
    <property type="term" value="F:ATP binding"/>
    <property type="evidence" value="ECO:0007669"/>
    <property type="project" value="UniProtKB-UniRule"/>
</dbReference>
<evidence type="ECO:0000256" key="6">
    <source>
        <dbReference type="ARBA" id="ARBA00023267"/>
    </source>
</evidence>
<dbReference type="PANTHER" id="PTHR18866">
    <property type="entry name" value="CARBOXYLASE:PYRUVATE/ACETYL-COA/PROPIONYL-COA CARBOXYLASE"/>
    <property type="match status" value="1"/>
</dbReference>
<dbReference type="InterPro" id="IPR011053">
    <property type="entry name" value="Single_hybrid_motif"/>
</dbReference>
<dbReference type="InterPro" id="IPR005482">
    <property type="entry name" value="Biotin_COase_C"/>
</dbReference>
<evidence type="ECO:0000256" key="3">
    <source>
        <dbReference type="ARBA" id="ARBA00022598"/>
    </source>
</evidence>
<dbReference type="PROSITE" id="PS50979">
    <property type="entry name" value="BC"/>
    <property type="match status" value="1"/>
</dbReference>
<dbReference type="InterPro" id="IPR001882">
    <property type="entry name" value="Biotin_BS"/>
</dbReference>
<dbReference type="PROSITE" id="PS50968">
    <property type="entry name" value="BIOTINYL_LIPOYL"/>
    <property type="match status" value="1"/>
</dbReference>
<dbReference type="EMBL" id="VNHW01000006">
    <property type="protein sequence ID" value="TYP87676.1"/>
    <property type="molecule type" value="Genomic_DNA"/>
</dbReference>
<reference evidence="12 13" key="1">
    <citation type="submission" date="2019-07" db="EMBL/GenBank/DDBJ databases">
        <title>Genomic Encyclopedia of Archaeal and Bacterial Type Strains, Phase II (KMG-II): from individual species to whole genera.</title>
        <authorList>
            <person name="Goeker M."/>
        </authorList>
    </citation>
    <scope>NUCLEOTIDE SEQUENCE [LARGE SCALE GENOMIC DNA]</scope>
    <source>
        <strain evidence="12 13">DSM 46842</strain>
    </source>
</reference>
<dbReference type="GO" id="GO:0004075">
    <property type="term" value="F:biotin carboxylase activity"/>
    <property type="evidence" value="ECO:0007669"/>
    <property type="project" value="UniProtKB-EC"/>
</dbReference>
<evidence type="ECO:0000259" key="9">
    <source>
        <dbReference type="PROSITE" id="PS50968"/>
    </source>
</evidence>
<dbReference type="InterPro" id="IPR011761">
    <property type="entry name" value="ATP-grasp"/>
</dbReference>
<dbReference type="PROSITE" id="PS00188">
    <property type="entry name" value="BIOTIN"/>
    <property type="match status" value="1"/>
</dbReference>
<dbReference type="SMART" id="SM00878">
    <property type="entry name" value="Biotin_carb_C"/>
    <property type="match status" value="1"/>
</dbReference>
<evidence type="ECO:0000256" key="1">
    <source>
        <dbReference type="ARBA" id="ARBA00001953"/>
    </source>
</evidence>